<dbReference type="GO" id="GO:0016020">
    <property type="term" value="C:membrane"/>
    <property type="evidence" value="ECO:0007669"/>
    <property type="project" value="UniProtKB-SubCell"/>
</dbReference>
<name>A0AAW0Z0J5_9TREE</name>
<keyword evidence="2 6" id="KW-0812">Transmembrane</keyword>
<dbReference type="GO" id="GO:0022857">
    <property type="term" value="F:transmembrane transporter activity"/>
    <property type="evidence" value="ECO:0007669"/>
    <property type="project" value="InterPro"/>
</dbReference>
<organism evidence="8 9">
    <name type="scientific">Kwoniella newhampshirensis</name>
    <dbReference type="NCBI Taxonomy" id="1651941"/>
    <lineage>
        <taxon>Eukaryota</taxon>
        <taxon>Fungi</taxon>
        <taxon>Dikarya</taxon>
        <taxon>Basidiomycota</taxon>
        <taxon>Agaricomycotina</taxon>
        <taxon>Tremellomycetes</taxon>
        <taxon>Tremellales</taxon>
        <taxon>Cryptococcaceae</taxon>
        <taxon>Kwoniella</taxon>
    </lineage>
</organism>
<feature type="domain" description="Major facilitator superfamily (MFS) profile" evidence="7">
    <location>
        <begin position="143"/>
        <end position="578"/>
    </location>
</feature>
<evidence type="ECO:0000256" key="1">
    <source>
        <dbReference type="ARBA" id="ARBA00004141"/>
    </source>
</evidence>
<proteinExistence type="predicted"/>
<keyword evidence="4 6" id="KW-0472">Membrane</keyword>
<dbReference type="RefSeq" id="XP_066803839.1">
    <property type="nucleotide sequence ID" value="XM_066945150.1"/>
</dbReference>
<feature type="region of interest" description="Disordered" evidence="5">
    <location>
        <begin position="685"/>
        <end position="763"/>
    </location>
</feature>
<feature type="transmembrane region" description="Helical" evidence="6">
    <location>
        <begin position="398"/>
        <end position="419"/>
    </location>
</feature>
<dbReference type="Gene3D" id="1.20.1250.20">
    <property type="entry name" value="MFS general substrate transporter like domains"/>
    <property type="match status" value="1"/>
</dbReference>
<feature type="compositionally biased region" description="Basic and acidic residues" evidence="5">
    <location>
        <begin position="57"/>
        <end position="75"/>
    </location>
</feature>
<feature type="region of interest" description="Disordered" evidence="5">
    <location>
        <begin position="13"/>
        <end position="75"/>
    </location>
</feature>
<protein>
    <recommendedName>
        <fullName evidence="7">Major facilitator superfamily (MFS) profile domain-containing protein</fullName>
    </recommendedName>
</protein>
<dbReference type="InterPro" id="IPR020846">
    <property type="entry name" value="MFS_dom"/>
</dbReference>
<feature type="region of interest" description="Disordered" evidence="5">
    <location>
        <begin position="646"/>
        <end position="669"/>
    </location>
</feature>
<accession>A0AAW0Z0J5</accession>
<reference evidence="8 9" key="1">
    <citation type="journal article" date="2024" name="bioRxiv">
        <title>Comparative genomics of Cryptococcus and Kwoniella reveals pathogenesis evolution and contrasting karyotype dynamics via intercentromeric recombination or chromosome fusion.</title>
        <authorList>
            <person name="Coelho M.A."/>
            <person name="David-Palma M."/>
            <person name="Shea T."/>
            <person name="Bowers K."/>
            <person name="McGinley-Smith S."/>
            <person name="Mohammad A.W."/>
            <person name="Gnirke A."/>
            <person name="Yurkov A.M."/>
            <person name="Nowrousian M."/>
            <person name="Sun S."/>
            <person name="Cuomo C.A."/>
            <person name="Heitman J."/>
        </authorList>
    </citation>
    <scope>NUCLEOTIDE SEQUENCE [LARGE SCALE GENOMIC DNA]</scope>
    <source>
        <strain evidence="8 9">CBS 13917</strain>
    </source>
</reference>
<feature type="transmembrane region" description="Helical" evidence="6">
    <location>
        <begin position="556"/>
        <end position="574"/>
    </location>
</feature>
<keyword evidence="3 6" id="KW-1133">Transmembrane helix</keyword>
<keyword evidence="9" id="KW-1185">Reference proteome</keyword>
<evidence type="ECO:0000256" key="6">
    <source>
        <dbReference type="SAM" id="Phobius"/>
    </source>
</evidence>
<dbReference type="AlphaFoldDB" id="A0AAW0Z0J5"/>
<feature type="transmembrane region" description="Helical" evidence="6">
    <location>
        <begin position="431"/>
        <end position="452"/>
    </location>
</feature>
<sequence length="763" mass="85483">MALSFILRGEGDFTPMIAPESNAPSPTAMTLNNTPSNGSDEDTLAPPQLSLDANGRGGEKGPSRDRRDSKLLHGKFDSSHPLYHDLAPEDSYKDGVYWADLKGSARRSWVNHQQNTESMREVRHVWQMFKADPLSPLSAYTKRYVMGGFGLFTEGYALFSIGNLSSLYRAVWPMCWKTHQVCDSNWIAAVDYLQIIGIIFGQILVGVEGDWIGRRFGLVQDALVMTLGLVMLTASWGTSLQGWVICYGFSQFFYGIGVGGEYPMTSTTAMESKSVAGSQKDDKLHRGRNVVLAFLMQGWGQLFNQGILIILLLIFHHSANPPYSVVSAQWTFRVSFGIMAAMTLWLAYFRFYKKKYTSAALKRSKKNMRVNQSGYDLHSLKLVGTHFAGRLVGTTLGWLFNDFLFYGNKLFASTFIAIINPSSVNNVVTGWNWNLVNIGVSLVGYYLAALLIDHKFYGRKRMQIVGFFGDGALFLICAIWYKELSTPAHIKGFQTIYYLSSFFQQFGPNCTTFLLAAEVFPVSVRATAHGLSAASGKLGALLPAVIYNYVDTRTRFWIVFPFGFAGMLVTLLFIPDTTGLDLREQDRYWAFVRNGRASEYHGIAVHPRHLSWWEKVVLKRHLAYDAEKDREQRVKELRMMYEERRRMRAEEHQDQEEEGEEEELSHSAMHHFSKEHPAEHNEKNVVDNAASPNPFPGSATNYTSHTTPQPPTFSLSSPSPVSTPGSVPAPTSPRLLALQNGQPPLSPAAVAASRWTPSKLGQQ</sequence>
<comment type="caution">
    <text evidence="8">The sequence shown here is derived from an EMBL/GenBank/DDBJ whole genome shotgun (WGS) entry which is preliminary data.</text>
</comment>
<evidence type="ECO:0000256" key="2">
    <source>
        <dbReference type="ARBA" id="ARBA00022692"/>
    </source>
</evidence>
<gene>
    <name evidence="8" type="ORF">IAR55_002033</name>
</gene>
<dbReference type="SUPFAM" id="SSF103473">
    <property type="entry name" value="MFS general substrate transporter"/>
    <property type="match status" value="1"/>
</dbReference>
<comment type="subcellular location">
    <subcellularLocation>
        <location evidence="1">Membrane</location>
        <topology evidence="1">Multi-pass membrane protein</topology>
    </subcellularLocation>
</comment>
<feature type="transmembrane region" description="Helical" evidence="6">
    <location>
        <begin position="144"/>
        <end position="166"/>
    </location>
</feature>
<dbReference type="PROSITE" id="PS50850">
    <property type="entry name" value="MFS"/>
    <property type="match status" value="1"/>
</dbReference>
<evidence type="ECO:0000259" key="7">
    <source>
        <dbReference type="PROSITE" id="PS50850"/>
    </source>
</evidence>
<feature type="transmembrane region" description="Helical" evidence="6">
    <location>
        <begin position="464"/>
        <end position="481"/>
    </location>
</feature>
<dbReference type="GeneID" id="92179292"/>
<evidence type="ECO:0000256" key="4">
    <source>
        <dbReference type="ARBA" id="ARBA00023136"/>
    </source>
</evidence>
<feature type="transmembrane region" description="Helical" evidence="6">
    <location>
        <begin position="290"/>
        <end position="315"/>
    </location>
</feature>
<dbReference type="Proteomes" id="UP001388673">
    <property type="component" value="Unassembled WGS sequence"/>
</dbReference>
<dbReference type="PANTHER" id="PTHR24064">
    <property type="entry name" value="SOLUTE CARRIER FAMILY 22 MEMBER"/>
    <property type="match status" value="1"/>
</dbReference>
<dbReference type="Pfam" id="PF00083">
    <property type="entry name" value="Sugar_tr"/>
    <property type="match status" value="2"/>
</dbReference>
<dbReference type="EMBL" id="JBCAWK010000004">
    <property type="protein sequence ID" value="KAK8861214.1"/>
    <property type="molecule type" value="Genomic_DNA"/>
</dbReference>
<feature type="compositionally biased region" description="Low complexity" evidence="5">
    <location>
        <begin position="712"/>
        <end position="733"/>
    </location>
</feature>
<evidence type="ECO:0000256" key="3">
    <source>
        <dbReference type="ARBA" id="ARBA00022989"/>
    </source>
</evidence>
<feature type="compositionally biased region" description="Acidic residues" evidence="5">
    <location>
        <begin position="653"/>
        <end position="663"/>
    </location>
</feature>
<dbReference type="InterPro" id="IPR036259">
    <property type="entry name" value="MFS_trans_sf"/>
</dbReference>
<evidence type="ECO:0000313" key="8">
    <source>
        <dbReference type="EMBL" id="KAK8861214.1"/>
    </source>
</evidence>
<feature type="compositionally biased region" description="Polar residues" evidence="5">
    <location>
        <begin position="22"/>
        <end position="38"/>
    </location>
</feature>
<dbReference type="KEGG" id="kne:92179292"/>
<evidence type="ECO:0000313" key="9">
    <source>
        <dbReference type="Proteomes" id="UP001388673"/>
    </source>
</evidence>
<feature type="transmembrane region" description="Helical" evidence="6">
    <location>
        <begin position="186"/>
        <end position="206"/>
    </location>
</feature>
<feature type="transmembrane region" description="Helical" evidence="6">
    <location>
        <begin position="330"/>
        <end position="349"/>
    </location>
</feature>
<evidence type="ECO:0000256" key="5">
    <source>
        <dbReference type="SAM" id="MobiDB-lite"/>
    </source>
</evidence>
<dbReference type="InterPro" id="IPR005828">
    <property type="entry name" value="MFS_sugar_transport-like"/>
</dbReference>
<feature type="transmembrane region" description="Helical" evidence="6">
    <location>
        <begin position="218"/>
        <end position="236"/>
    </location>
</feature>